<keyword evidence="3" id="KW-0597">Phosphoprotein</keyword>
<evidence type="ECO:0000256" key="4">
    <source>
        <dbReference type="ARBA" id="ARBA00022679"/>
    </source>
</evidence>
<dbReference type="InterPro" id="IPR003594">
    <property type="entry name" value="HATPase_dom"/>
</dbReference>
<comment type="caution">
    <text evidence="11">The sequence shown here is derived from an EMBL/GenBank/DDBJ whole genome shotgun (WGS) entry which is preliminary data.</text>
</comment>
<evidence type="ECO:0000313" key="12">
    <source>
        <dbReference type="Proteomes" id="UP000737171"/>
    </source>
</evidence>
<keyword evidence="8" id="KW-0812">Transmembrane</keyword>
<dbReference type="InterPro" id="IPR000700">
    <property type="entry name" value="PAS-assoc_C"/>
</dbReference>
<dbReference type="Pfam" id="PF00512">
    <property type="entry name" value="HisKA"/>
    <property type="match status" value="1"/>
</dbReference>
<evidence type="ECO:0000256" key="3">
    <source>
        <dbReference type="ARBA" id="ARBA00022553"/>
    </source>
</evidence>
<comment type="catalytic activity">
    <reaction evidence="1">
        <text>ATP + protein L-histidine = ADP + protein N-phospho-L-histidine.</text>
        <dbReference type="EC" id="2.7.13.3"/>
    </reaction>
</comment>
<evidence type="ECO:0000256" key="2">
    <source>
        <dbReference type="ARBA" id="ARBA00012438"/>
    </source>
</evidence>
<accession>A0ABX2ENU3</accession>
<dbReference type="EMBL" id="JABRWJ010000008">
    <property type="protein sequence ID" value="NRF70321.1"/>
    <property type="molecule type" value="Genomic_DNA"/>
</dbReference>
<evidence type="ECO:0000259" key="9">
    <source>
        <dbReference type="PROSITE" id="PS50109"/>
    </source>
</evidence>
<feature type="region of interest" description="Disordered" evidence="7">
    <location>
        <begin position="624"/>
        <end position="645"/>
    </location>
</feature>
<dbReference type="Gene3D" id="1.10.287.130">
    <property type="match status" value="1"/>
</dbReference>
<name>A0ABX2ENU3_9BURK</name>
<evidence type="ECO:0000256" key="7">
    <source>
        <dbReference type="SAM" id="MobiDB-lite"/>
    </source>
</evidence>
<dbReference type="SUPFAM" id="SSF55785">
    <property type="entry name" value="PYP-like sensor domain (PAS domain)"/>
    <property type="match status" value="2"/>
</dbReference>
<evidence type="ECO:0000256" key="6">
    <source>
        <dbReference type="ARBA" id="ARBA00023136"/>
    </source>
</evidence>
<feature type="compositionally biased region" description="Basic and acidic residues" evidence="7">
    <location>
        <begin position="624"/>
        <end position="635"/>
    </location>
</feature>
<keyword evidence="5" id="KW-0418">Kinase</keyword>
<proteinExistence type="predicted"/>
<dbReference type="SMART" id="SM00388">
    <property type="entry name" value="HisKA"/>
    <property type="match status" value="1"/>
</dbReference>
<dbReference type="PROSITE" id="PS50109">
    <property type="entry name" value="HIS_KIN"/>
    <property type="match status" value="1"/>
</dbReference>
<feature type="domain" description="PAC" evidence="10">
    <location>
        <begin position="326"/>
        <end position="378"/>
    </location>
</feature>
<dbReference type="InterPro" id="IPR036890">
    <property type="entry name" value="HATPase_C_sf"/>
</dbReference>
<dbReference type="PANTHER" id="PTHR42878:SF15">
    <property type="entry name" value="BACTERIOPHYTOCHROME"/>
    <property type="match status" value="1"/>
</dbReference>
<dbReference type="RefSeq" id="WP_173129120.1">
    <property type="nucleotide sequence ID" value="NZ_JABRWJ010000008.1"/>
</dbReference>
<dbReference type="PANTHER" id="PTHR42878">
    <property type="entry name" value="TWO-COMPONENT HISTIDINE KINASE"/>
    <property type="match status" value="1"/>
</dbReference>
<evidence type="ECO:0000313" key="11">
    <source>
        <dbReference type="EMBL" id="NRF70321.1"/>
    </source>
</evidence>
<evidence type="ECO:0000256" key="5">
    <source>
        <dbReference type="ARBA" id="ARBA00022777"/>
    </source>
</evidence>
<evidence type="ECO:0000256" key="1">
    <source>
        <dbReference type="ARBA" id="ARBA00000085"/>
    </source>
</evidence>
<dbReference type="Gene3D" id="3.30.565.10">
    <property type="entry name" value="Histidine kinase-like ATPase, C-terminal domain"/>
    <property type="match status" value="1"/>
</dbReference>
<feature type="domain" description="Histidine kinase" evidence="9">
    <location>
        <begin position="407"/>
        <end position="622"/>
    </location>
</feature>
<evidence type="ECO:0000259" key="10">
    <source>
        <dbReference type="PROSITE" id="PS50113"/>
    </source>
</evidence>
<evidence type="ECO:0000256" key="8">
    <source>
        <dbReference type="SAM" id="Phobius"/>
    </source>
</evidence>
<keyword evidence="4" id="KW-0808">Transferase</keyword>
<dbReference type="InterPro" id="IPR003661">
    <property type="entry name" value="HisK_dim/P_dom"/>
</dbReference>
<dbReference type="CDD" id="cd00082">
    <property type="entry name" value="HisKA"/>
    <property type="match status" value="1"/>
</dbReference>
<dbReference type="SUPFAM" id="SSF47384">
    <property type="entry name" value="Homodimeric domain of signal transducing histidine kinase"/>
    <property type="match status" value="1"/>
</dbReference>
<dbReference type="InterPro" id="IPR036097">
    <property type="entry name" value="HisK_dim/P_sf"/>
</dbReference>
<sequence>MRADTASSTSALRLGAACLGVGAALAAAAALWWLAPAFAGAPAAALQRGLIAGAVSLLLLGALAGVLWRAQRFAAHTLRQTAKELRRGQWETAVAGLREPRRAVPSAFGDLAEQVEGVISESERRWRARVEMSTDWYWEIDQRFKLSNLSADAPIAKPAGRALGDLLGRRHDELAFLQPPAMGWASFHDLLERQEKFRDVEIAISGLGARERGWIALSGRPRFRSDGLFGGYEGVARDITSNKEAFRRLQASEQRYAVMAGLSADWYWITDDQHRFPQPSADMLRRFGNLVLRNVGKTRWEAYPDALAVEQWALHRDELDMRQPFRALEFPVQRDDGRTIWLSLAGAPRFDDSGEFVGYHGVGRDITLRKVTEQMLQRHNRELQLAVTARTRELELANRDLDAFARQLAHELRTPIGHVQGLAELLRQRLGARLDAGEGELLDLQSRAAQEMLATLEALLELARSSSAAIERQAVDLSALALEVIAQLPVLERAAPVDWQIEPALVVWASPQQLRIVLQNLLGNAAKFTRRVPRPRIAFSGQRDAEGQLLLRIEDNGAGFEPELVGRLFQPFQRLHRNDDFHGNGIGLTIVQRIVQRHGGTISASGAPGVGAVFEFTLGQREAVRPDTAADKTRETAASPRAQPA</sequence>
<dbReference type="InterPro" id="IPR005467">
    <property type="entry name" value="His_kinase_dom"/>
</dbReference>
<dbReference type="Pfam" id="PF02518">
    <property type="entry name" value="HATPase_c"/>
    <property type="match status" value="1"/>
</dbReference>
<dbReference type="CDD" id="cd00130">
    <property type="entry name" value="PAS"/>
    <property type="match status" value="1"/>
</dbReference>
<keyword evidence="12" id="KW-1185">Reference proteome</keyword>
<protein>
    <recommendedName>
        <fullName evidence="2">histidine kinase</fullName>
        <ecNumber evidence="2">2.7.13.3</ecNumber>
    </recommendedName>
</protein>
<gene>
    <name evidence="11" type="ORF">HLB44_25255</name>
</gene>
<dbReference type="PROSITE" id="PS50113">
    <property type="entry name" value="PAC"/>
    <property type="match status" value="2"/>
</dbReference>
<dbReference type="SUPFAM" id="SSF55874">
    <property type="entry name" value="ATPase domain of HSP90 chaperone/DNA topoisomerase II/histidine kinase"/>
    <property type="match status" value="1"/>
</dbReference>
<dbReference type="Gene3D" id="3.30.450.20">
    <property type="entry name" value="PAS domain"/>
    <property type="match status" value="2"/>
</dbReference>
<keyword evidence="8" id="KW-1133">Transmembrane helix</keyword>
<feature type="domain" description="PAC" evidence="10">
    <location>
        <begin position="198"/>
        <end position="251"/>
    </location>
</feature>
<dbReference type="NCBIfam" id="TIGR00229">
    <property type="entry name" value="sensory_box"/>
    <property type="match status" value="1"/>
</dbReference>
<keyword evidence="6 8" id="KW-0472">Membrane</keyword>
<dbReference type="PRINTS" id="PR00344">
    <property type="entry name" value="BCTRLSENSOR"/>
</dbReference>
<organism evidence="11 12">
    <name type="scientific">Pseudaquabacterium terrae</name>
    <dbReference type="NCBI Taxonomy" id="2732868"/>
    <lineage>
        <taxon>Bacteria</taxon>
        <taxon>Pseudomonadati</taxon>
        <taxon>Pseudomonadota</taxon>
        <taxon>Betaproteobacteria</taxon>
        <taxon>Burkholderiales</taxon>
        <taxon>Sphaerotilaceae</taxon>
        <taxon>Pseudaquabacterium</taxon>
    </lineage>
</organism>
<dbReference type="InterPro" id="IPR001610">
    <property type="entry name" value="PAC"/>
</dbReference>
<dbReference type="InterPro" id="IPR004358">
    <property type="entry name" value="Sig_transdc_His_kin-like_C"/>
</dbReference>
<dbReference type="InterPro" id="IPR035965">
    <property type="entry name" value="PAS-like_dom_sf"/>
</dbReference>
<dbReference type="SMART" id="SM00387">
    <property type="entry name" value="HATPase_c"/>
    <property type="match status" value="1"/>
</dbReference>
<dbReference type="InterPro" id="IPR050351">
    <property type="entry name" value="BphY/WalK/GraS-like"/>
</dbReference>
<feature type="transmembrane region" description="Helical" evidence="8">
    <location>
        <begin position="49"/>
        <end position="70"/>
    </location>
</feature>
<dbReference type="SMART" id="SM00086">
    <property type="entry name" value="PAC"/>
    <property type="match status" value="2"/>
</dbReference>
<reference evidence="11 12" key="1">
    <citation type="submission" date="2020-05" db="EMBL/GenBank/DDBJ databases">
        <title>Aquincola sp. isolate from soil.</title>
        <authorList>
            <person name="Han J."/>
            <person name="Kim D.-U."/>
        </authorList>
    </citation>
    <scope>NUCLEOTIDE SEQUENCE [LARGE SCALE GENOMIC DNA]</scope>
    <source>
        <strain evidence="11 12">S2</strain>
    </source>
</reference>
<dbReference type="EC" id="2.7.13.3" evidence="2"/>
<dbReference type="InterPro" id="IPR000014">
    <property type="entry name" value="PAS"/>
</dbReference>
<dbReference type="Proteomes" id="UP000737171">
    <property type="component" value="Unassembled WGS sequence"/>
</dbReference>